<feature type="region of interest" description="Disordered" evidence="7">
    <location>
        <begin position="87"/>
        <end position="182"/>
    </location>
</feature>
<dbReference type="GO" id="GO:0000428">
    <property type="term" value="C:DNA-directed RNA polymerase complex"/>
    <property type="evidence" value="ECO:0007669"/>
    <property type="project" value="UniProtKB-KW"/>
</dbReference>
<evidence type="ECO:0000313" key="9">
    <source>
        <dbReference type="EMBL" id="AOV08854.1"/>
    </source>
</evidence>
<evidence type="ECO:0000313" key="10">
    <source>
        <dbReference type="Proteomes" id="UP000185746"/>
    </source>
</evidence>
<accession>A0A1D8JJH6</accession>
<evidence type="ECO:0000256" key="1">
    <source>
        <dbReference type="ARBA" id="ARBA00009828"/>
    </source>
</evidence>
<evidence type="ECO:0000256" key="7">
    <source>
        <dbReference type="SAM" id="MobiDB-lite"/>
    </source>
</evidence>
<keyword evidence="10" id="KW-1185">Reference proteome</keyword>
<dbReference type="PROSITE" id="PS51913">
    <property type="entry name" value="HTH_HARE"/>
    <property type="match status" value="1"/>
</dbReference>
<organism evidence="9 10">
    <name type="scientific">Sporosarcina ureilytica</name>
    <dbReference type="NCBI Taxonomy" id="298596"/>
    <lineage>
        <taxon>Bacteria</taxon>
        <taxon>Bacillati</taxon>
        <taxon>Bacillota</taxon>
        <taxon>Bacilli</taxon>
        <taxon>Bacillales</taxon>
        <taxon>Caryophanaceae</taxon>
        <taxon>Sporosarcina</taxon>
    </lineage>
</organism>
<sequence>MTREQLAEESMIDIAYAVLAEGGESLTLRQLMDEVRKLNGVTVRAMAEKLPRVNTDINIDGRFLSIDDIRWGLREWYPVDQLEAESAPVVRARRKKKSSDDDDEDEDYVEVDEDGFDIIDEEEDDEDIDEDVDEDIEEEEEDIDVELLEEDEDEVIPEDIVLDDDEEDEDEDEEYDEYEDEK</sequence>
<evidence type="ECO:0000256" key="3">
    <source>
        <dbReference type="ARBA" id="ARBA00022679"/>
    </source>
</evidence>
<evidence type="ECO:0000256" key="4">
    <source>
        <dbReference type="ARBA" id="ARBA00022695"/>
    </source>
</evidence>
<evidence type="ECO:0000256" key="6">
    <source>
        <dbReference type="HAMAP-Rule" id="MF_00357"/>
    </source>
</evidence>
<dbReference type="InterPro" id="IPR007759">
    <property type="entry name" value="Asxl_HARE-HTH"/>
</dbReference>
<dbReference type="NCBIfam" id="TIGR04567">
    <property type="entry name" value="RNAP_delt_lowGC"/>
    <property type="match status" value="1"/>
</dbReference>
<evidence type="ECO:0000256" key="2">
    <source>
        <dbReference type="ARBA" id="ARBA00022478"/>
    </source>
</evidence>
<comment type="subunit">
    <text evidence="6">RNAP is composed of a core of 2 alpha, a beta and a beta' subunits. The core is associated with a delta subunit and one of several sigma factors.</text>
</comment>
<keyword evidence="3 6" id="KW-0808">Transferase</keyword>
<dbReference type="Gene3D" id="1.10.10.1250">
    <property type="entry name" value="RNA polymerase, subunit delta, N-terminal domain"/>
    <property type="match status" value="1"/>
</dbReference>
<keyword evidence="5 6" id="KW-0804">Transcription</keyword>
<dbReference type="GO" id="GO:0006355">
    <property type="term" value="P:regulation of DNA-templated transcription"/>
    <property type="evidence" value="ECO:0007669"/>
    <property type="project" value="UniProtKB-UniRule"/>
</dbReference>
<feature type="compositionally biased region" description="Acidic residues" evidence="7">
    <location>
        <begin position="100"/>
        <end position="182"/>
    </location>
</feature>
<keyword evidence="2 6" id="KW-0240">DNA-directed RNA polymerase</keyword>
<reference evidence="9 10" key="1">
    <citation type="submission" date="2016-09" db="EMBL/GenBank/DDBJ databases">
        <title>Complete genome sequence of the Lysinibacillus sphaericus LMG 22257, a specie of Bacillus with ureolytic activity that can effectively biodeposit calcium carbonate.</title>
        <authorList>
            <person name="Yan W."/>
        </authorList>
    </citation>
    <scope>NUCLEOTIDE SEQUENCE [LARGE SCALE GENOMIC DNA]</scope>
    <source>
        <strain evidence="9 10">LMG 22257</strain>
    </source>
</reference>
<dbReference type="GO" id="GO:0006351">
    <property type="term" value="P:DNA-templated transcription"/>
    <property type="evidence" value="ECO:0007669"/>
    <property type="project" value="InterPro"/>
</dbReference>
<dbReference type="HAMAP" id="MF_00357">
    <property type="entry name" value="RNApol_bact_RpoE"/>
    <property type="match status" value="1"/>
</dbReference>
<proteinExistence type="inferred from homology"/>
<comment type="function">
    <text evidence="6">Participates in both the initiation and recycling phases of transcription. In the presence of the delta subunit, RNAP displays an increased specificity of transcription, a decreased affinity for nucleic acids, and an increased efficiency of RNA synthesis because of enhanced recycling.</text>
</comment>
<dbReference type="Proteomes" id="UP000185746">
    <property type="component" value="Chromosome"/>
</dbReference>
<dbReference type="AlphaFoldDB" id="A0A1D8JJH6"/>
<keyword evidence="4 6" id="KW-0548">Nucleotidyltransferase</keyword>
<dbReference type="InterPro" id="IPR038087">
    <property type="entry name" value="RNAP_delta_N_dom_sf"/>
</dbReference>
<dbReference type="InterPro" id="IPR029757">
    <property type="entry name" value="RpoE"/>
</dbReference>
<dbReference type="EMBL" id="CP017560">
    <property type="protein sequence ID" value="AOV08854.1"/>
    <property type="molecule type" value="Genomic_DNA"/>
</dbReference>
<dbReference type="Pfam" id="PF05066">
    <property type="entry name" value="HARE-HTH"/>
    <property type="match status" value="1"/>
</dbReference>
<protein>
    <recommendedName>
        <fullName evidence="6">Probable DNA-directed RNA polymerase subunit delta</fullName>
    </recommendedName>
    <alternativeName>
        <fullName evidence="6">RNAP delta factor</fullName>
    </alternativeName>
</protein>
<dbReference type="KEGG" id="surl:BI350_15725"/>
<comment type="similarity">
    <text evidence="1 6">Belongs to the RpoE family.</text>
</comment>
<gene>
    <name evidence="6" type="primary">rpoE</name>
    <name evidence="9" type="ORF">BI350_15725</name>
</gene>
<evidence type="ECO:0000259" key="8">
    <source>
        <dbReference type="PROSITE" id="PS51913"/>
    </source>
</evidence>
<name>A0A1D8JJH6_9BACL</name>
<feature type="domain" description="HTH HARE-type" evidence="8">
    <location>
        <begin position="9"/>
        <end position="76"/>
    </location>
</feature>
<dbReference type="GO" id="GO:0003899">
    <property type="term" value="F:DNA-directed RNA polymerase activity"/>
    <property type="evidence" value="ECO:0007669"/>
    <property type="project" value="UniProtKB-UniRule"/>
</dbReference>
<evidence type="ECO:0000256" key="5">
    <source>
        <dbReference type="ARBA" id="ARBA00023163"/>
    </source>
</evidence>